<dbReference type="CDD" id="cd02440">
    <property type="entry name" value="AdoMet_MTases"/>
    <property type="match status" value="1"/>
</dbReference>
<dbReference type="Gene3D" id="3.40.50.150">
    <property type="entry name" value="Vaccinia Virus protein VP39"/>
    <property type="match status" value="1"/>
</dbReference>
<evidence type="ECO:0000313" key="13">
    <source>
        <dbReference type="Proteomes" id="UP001501509"/>
    </source>
</evidence>
<evidence type="ECO:0000313" key="12">
    <source>
        <dbReference type="EMBL" id="GAA2626487.1"/>
    </source>
</evidence>
<dbReference type="RefSeq" id="WP_344547183.1">
    <property type="nucleotide sequence ID" value="NZ_BAAATD010000013.1"/>
</dbReference>
<reference evidence="12 13" key="1">
    <citation type="journal article" date="2019" name="Int. J. Syst. Evol. Microbiol.">
        <title>The Global Catalogue of Microorganisms (GCM) 10K type strain sequencing project: providing services to taxonomists for standard genome sequencing and annotation.</title>
        <authorList>
            <consortium name="The Broad Institute Genomics Platform"/>
            <consortium name="The Broad Institute Genome Sequencing Center for Infectious Disease"/>
            <person name="Wu L."/>
            <person name="Ma J."/>
        </authorList>
    </citation>
    <scope>NUCLEOTIDE SEQUENCE [LARGE SCALE GENOMIC DNA]</scope>
    <source>
        <strain evidence="12 13">JCM 6833</strain>
    </source>
</reference>
<dbReference type="Pfam" id="PF01135">
    <property type="entry name" value="PCMT"/>
    <property type="match status" value="1"/>
</dbReference>
<dbReference type="PANTHER" id="PTHR11579">
    <property type="entry name" value="PROTEIN-L-ISOASPARTATE O-METHYLTRANSFERASE"/>
    <property type="match status" value="1"/>
</dbReference>
<keyword evidence="7" id="KW-0808">Transferase</keyword>
<evidence type="ECO:0000256" key="1">
    <source>
        <dbReference type="ARBA" id="ARBA00004496"/>
    </source>
</evidence>
<evidence type="ECO:0000256" key="3">
    <source>
        <dbReference type="ARBA" id="ARBA00011890"/>
    </source>
</evidence>
<keyword evidence="5" id="KW-0963">Cytoplasm</keyword>
<proteinExistence type="inferred from homology"/>
<evidence type="ECO:0000256" key="2">
    <source>
        <dbReference type="ARBA" id="ARBA00005369"/>
    </source>
</evidence>
<dbReference type="InterPro" id="IPR000682">
    <property type="entry name" value="PCMT"/>
</dbReference>
<name>A0ABN3QHC0_9ACTN</name>
<dbReference type="NCBIfam" id="TIGR04364">
    <property type="entry name" value="methyltran_FxLD"/>
    <property type="match status" value="1"/>
</dbReference>
<sequence>MDNDTIISPSAEQLRDRLVDDLLADKTVTSPRVEEAFRSVPRHVFAPGAPLEQVYSRDIVVVKRNEQGTPISTVSAPEIQARMLEQAEIGPGMRVLEIGSGGFNAALIAEIVGTTGQVTTVDIDQDVTERARAFLNEAGYERVNVVLADAETGMAEFAPYDRILVTAGAWDIPPAWTDQLAAGGRIVVPLRMRGVTRSLVLERAPGSDADHLVSRSAEVCGFVKMQGAGAHTERLWLLRGEQVGLRFDDGALEEPSLLDGVLASERAAVWSGVVVGRAEPFESLPLWLATSLPGFCALTVDSSAGDPGLAVEAGGRWFPYAVAEGDSFAYLSTRPSGEGRVEFGAHGYGPHAADIAASLAGQVTVWDRDYRRGSGPDFAVWPIDTPAERLATRPDRTAVISKVHRHVTISWPSVDSPH</sequence>
<dbReference type="PANTHER" id="PTHR11579:SF0">
    <property type="entry name" value="PROTEIN-L-ISOASPARTATE(D-ASPARTATE) O-METHYLTRANSFERASE"/>
    <property type="match status" value="1"/>
</dbReference>
<keyword evidence="6" id="KW-0489">Methyltransferase</keyword>
<accession>A0ABN3QHC0</accession>
<protein>
    <recommendedName>
        <fullName evidence="4">Protein-L-isoaspartate O-methyltransferase</fullName>
        <ecNumber evidence="3">2.1.1.77</ecNumber>
    </recommendedName>
    <alternativeName>
        <fullName evidence="11">L-isoaspartyl protein carboxyl methyltransferase</fullName>
    </alternativeName>
    <alternativeName>
        <fullName evidence="9">Protein L-isoaspartyl methyltransferase</fullName>
    </alternativeName>
    <alternativeName>
        <fullName evidence="10">Protein-beta-aspartate methyltransferase</fullName>
    </alternativeName>
</protein>
<organism evidence="12 13">
    <name type="scientific">Actinomadura fulvescens</name>
    <dbReference type="NCBI Taxonomy" id="46160"/>
    <lineage>
        <taxon>Bacteria</taxon>
        <taxon>Bacillati</taxon>
        <taxon>Actinomycetota</taxon>
        <taxon>Actinomycetes</taxon>
        <taxon>Streptosporangiales</taxon>
        <taxon>Thermomonosporaceae</taxon>
        <taxon>Actinomadura</taxon>
    </lineage>
</organism>
<dbReference type="InterPro" id="IPR027573">
    <property type="entry name" value="Methyltran_FxLD"/>
</dbReference>
<dbReference type="EMBL" id="BAAATD010000013">
    <property type="protein sequence ID" value="GAA2626487.1"/>
    <property type="molecule type" value="Genomic_DNA"/>
</dbReference>
<dbReference type="SUPFAM" id="SSF53335">
    <property type="entry name" value="S-adenosyl-L-methionine-dependent methyltransferases"/>
    <property type="match status" value="1"/>
</dbReference>
<comment type="similarity">
    <text evidence="2">Belongs to the methyltransferase superfamily. L-isoaspartyl/D-aspartyl protein methyltransferase family.</text>
</comment>
<gene>
    <name evidence="12" type="ORF">GCM10010411_74280</name>
</gene>
<evidence type="ECO:0000256" key="7">
    <source>
        <dbReference type="ARBA" id="ARBA00022679"/>
    </source>
</evidence>
<keyword evidence="13" id="KW-1185">Reference proteome</keyword>
<evidence type="ECO:0000256" key="8">
    <source>
        <dbReference type="ARBA" id="ARBA00022691"/>
    </source>
</evidence>
<dbReference type="InterPro" id="IPR029063">
    <property type="entry name" value="SAM-dependent_MTases_sf"/>
</dbReference>
<comment type="caution">
    <text evidence="12">The sequence shown here is derived from an EMBL/GenBank/DDBJ whole genome shotgun (WGS) entry which is preliminary data.</text>
</comment>
<dbReference type="Proteomes" id="UP001501509">
    <property type="component" value="Unassembled WGS sequence"/>
</dbReference>
<comment type="subcellular location">
    <subcellularLocation>
        <location evidence="1">Cytoplasm</location>
    </subcellularLocation>
</comment>
<evidence type="ECO:0000256" key="4">
    <source>
        <dbReference type="ARBA" id="ARBA00013346"/>
    </source>
</evidence>
<evidence type="ECO:0000256" key="11">
    <source>
        <dbReference type="ARBA" id="ARBA00031350"/>
    </source>
</evidence>
<evidence type="ECO:0000256" key="9">
    <source>
        <dbReference type="ARBA" id="ARBA00030757"/>
    </source>
</evidence>
<evidence type="ECO:0000256" key="5">
    <source>
        <dbReference type="ARBA" id="ARBA00022490"/>
    </source>
</evidence>
<evidence type="ECO:0000256" key="6">
    <source>
        <dbReference type="ARBA" id="ARBA00022603"/>
    </source>
</evidence>
<keyword evidence="8" id="KW-0949">S-adenosyl-L-methionine</keyword>
<evidence type="ECO:0000256" key="10">
    <source>
        <dbReference type="ARBA" id="ARBA00031323"/>
    </source>
</evidence>
<dbReference type="EC" id="2.1.1.77" evidence="3"/>